<dbReference type="PROSITE" id="PS51910">
    <property type="entry name" value="GH18_2"/>
    <property type="match status" value="1"/>
</dbReference>
<evidence type="ECO:0000313" key="4">
    <source>
        <dbReference type="EMBL" id="NCD72370.1"/>
    </source>
</evidence>
<dbReference type="InterPro" id="IPR011583">
    <property type="entry name" value="Chitinase_II/V-like_cat"/>
</dbReference>
<dbReference type="InterPro" id="IPR050314">
    <property type="entry name" value="Glycosyl_Hydrlase_18"/>
</dbReference>
<dbReference type="Gene3D" id="3.20.20.80">
    <property type="entry name" value="Glycosidases"/>
    <property type="match status" value="1"/>
</dbReference>
<proteinExistence type="predicted"/>
<dbReference type="SUPFAM" id="SSF51445">
    <property type="entry name" value="(Trans)glycosidases"/>
    <property type="match status" value="1"/>
</dbReference>
<dbReference type="InterPro" id="IPR001223">
    <property type="entry name" value="Glyco_hydro18_cat"/>
</dbReference>
<feature type="domain" description="GH18" evidence="3">
    <location>
        <begin position="59"/>
        <end position="370"/>
    </location>
</feature>
<dbReference type="GO" id="GO:0005576">
    <property type="term" value="C:extracellular region"/>
    <property type="evidence" value="ECO:0007669"/>
    <property type="project" value="TreeGrafter"/>
</dbReference>
<accession>A0A966DV12</accession>
<dbReference type="AlphaFoldDB" id="A0A966DV12"/>
<reference evidence="4" key="2">
    <citation type="submission" date="2020-10" db="EMBL/GenBank/DDBJ databases">
        <title>Mucilaginibacter sp. nov., isolated from soil.</title>
        <authorList>
            <person name="Jeon C.O."/>
        </authorList>
    </citation>
    <scope>NUCLEOTIDE SEQUENCE</scope>
    <source>
        <strain evidence="4">R11</strain>
    </source>
</reference>
<dbReference type="PANTHER" id="PTHR11177">
    <property type="entry name" value="CHITINASE"/>
    <property type="match status" value="1"/>
</dbReference>
<evidence type="ECO:0000313" key="5">
    <source>
        <dbReference type="Proteomes" id="UP000638732"/>
    </source>
</evidence>
<dbReference type="GO" id="GO:0005975">
    <property type="term" value="P:carbohydrate metabolic process"/>
    <property type="evidence" value="ECO:0007669"/>
    <property type="project" value="InterPro"/>
</dbReference>
<dbReference type="GO" id="GO:0006032">
    <property type="term" value="P:chitin catabolic process"/>
    <property type="evidence" value="ECO:0007669"/>
    <property type="project" value="TreeGrafter"/>
</dbReference>
<evidence type="ECO:0000259" key="3">
    <source>
        <dbReference type="PROSITE" id="PS51910"/>
    </source>
</evidence>
<organism evidence="4 5">
    <name type="scientific">Mucilaginibacter agri</name>
    <dbReference type="NCBI Taxonomy" id="2695265"/>
    <lineage>
        <taxon>Bacteria</taxon>
        <taxon>Pseudomonadati</taxon>
        <taxon>Bacteroidota</taxon>
        <taxon>Sphingobacteriia</taxon>
        <taxon>Sphingobacteriales</taxon>
        <taxon>Sphingobacteriaceae</taxon>
        <taxon>Mucilaginibacter</taxon>
    </lineage>
</organism>
<dbReference type="PROSITE" id="PS51257">
    <property type="entry name" value="PROKAR_LIPOPROTEIN"/>
    <property type="match status" value="1"/>
</dbReference>
<dbReference type="Proteomes" id="UP000638732">
    <property type="component" value="Unassembled WGS sequence"/>
</dbReference>
<keyword evidence="5" id="KW-1185">Reference proteome</keyword>
<comment type="caution">
    <text evidence="4">The sequence shown here is derived from an EMBL/GenBank/DDBJ whole genome shotgun (WGS) entry which is preliminary data.</text>
</comment>
<dbReference type="RefSeq" id="WP_166588317.1">
    <property type="nucleotide sequence ID" value="NZ_WWEO01000045.1"/>
</dbReference>
<dbReference type="EC" id="3.2.1.14" evidence="2"/>
<dbReference type="SMART" id="SM00636">
    <property type="entry name" value="Glyco_18"/>
    <property type="match status" value="1"/>
</dbReference>
<dbReference type="Pfam" id="PF00704">
    <property type="entry name" value="Glyco_hydro_18"/>
    <property type="match status" value="1"/>
</dbReference>
<comment type="catalytic activity">
    <reaction evidence="1">
        <text>Random endo-hydrolysis of N-acetyl-beta-D-glucosaminide (1-&gt;4)-beta-linkages in chitin and chitodextrins.</text>
        <dbReference type="EC" id="3.2.1.14"/>
    </reaction>
</comment>
<name>A0A966DV12_9SPHI</name>
<dbReference type="GO" id="GO:0008843">
    <property type="term" value="F:endochitinase activity"/>
    <property type="evidence" value="ECO:0007669"/>
    <property type="project" value="UniProtKB-EC"/>
</dbReference>
<evidence type="ECO:0000256" key="2">
    <source>
        <dbReference type="ARBA" id="ARBA00012729"/>
    </source>
</evidence>
<dbReference type="EMBL" id="WWEO01000045">
    <property type="protein sequence ID" value="NCD72370.1"/>
    <property type="molecule type" value="Genomic_DNA"/>
</dbReference>
<evidence type="ECO:0000256" key="1">
    <source>
        <dbReference type="ARBA" id="ARBA00000822"/>
    </source>
</evidence>
<dbReference type="Gene3D" id="3.40.5.30">
    <property type="entry name" value="(Trans)glycosidases - domain 2"/>
    <property type="match status" value="1"/>
</dbReference>
<dbReference type="PANTHER" id="PTHR11177:SF317">
    <property type="entry name" value="CHITINASE 12-RELATED"/>
    <property type="match status" value="1"/>
</dbReference>
<gene>
    <name evidence="4" type="ORF">GSY63_23600</name>
</gene>
<protein>
    <recommendedName>
        <fullName evidence="2">chitinase</fullName>
        <ecNumber evidence="2">3.2.1.14</ecNumber>
    </recommendedName>
</protein>
<reference evidence="4" key="1">
    <citation type="submission" date="2020-01" db="EMBL/GenBank/DDBJ databases">
        <authorList>
            <person name="Seo Y.L."/>
        </authorList>
    </citation>
    <scope>NUCLEOTIDE SEQUENCE</scope>
    <source>
        <strain evidence="4">R11</strain>
    </source>
</reference>
<dbReference type="GO" id="GO:0008061">
    <property type="term" value="F:chitin binding"/>
    <property type="evidence" value="ECO:0007669"/>
    <property type="project" value="InterPro"/>
</dbReference>
<dbReference type="InterPro" id="IPR017853">
    <property type="entry name" value="GH"/>
</dbReference>
<sequence>MKIKHGLASLLFWLLLLTMSVLCGCNSNDKKQMSVKEPVIKQPDKPLPIKIMVPPELGFKIVGYMLDSRDSSEVAEKKFAQCNVVVYACAQLLTNNVVKVIYPEVLKSLIRRAHRNHSKAFLGISGDPYEFKKMTKDVGDRSKAIHHIMQLVRQYGADGVDLDWEFPTIREKTDKPFTAFAKQLGDSCHVNGRYYFSCAVAPGVNKVHKRASAIEKELLTGPWVDWFNVMIYDDYSDDKPYVQHSKVAYNSFYYWLRVRKMSKNKCVLGMPIYGRPSGIPQEGHVLTFKTILKEGGNAYSDSAVIKTSKPISAKDTSKHYTIYYDGINTVKKKTRGAMKYGGGIMFWELGQDTDDKHSLITAALNEASTHQNNSKH</sequence>